<keyword evidence="1" id="KW-0812">Transmembrane</keyword>
<dbReference type="AlphaFoldDB" id="A0A2S4RZJ6"/>
<dbReference type="Proteomes" id="UP000237003">
    <property type="component" value="Unassembled WGS sequence"/>
</dbReference>
<protein>
    <submittedName>
        <fullName evidence="2">Uncharacterized protein</fullName>
    </submittedName>
</protein>
<dbReference type="RefSeq" id="WP_103776307.1">
    <property type="nucleotide sequence ID" value="NZ_PQLX01000002.1"/>
</dbReference>
<evidence type="ECO:0000313" key="3">
    <source>
        <dbReference type="Proteomes" id="UP000237003"/>
    </source>
</evidence>
<dbReference type="EMBL" id="PQLX01000002">
    <property type="protein sequence ID" value="POU66606.1"/>
    <property type="molecule type" value="Genomic_DNA"/>
</dbReference>
<sequence length="102" mass="11649">MPVSYTDGAKTFIGLIVLGAVGLMTLLAFLFVAPEKKMSAELTPPVMKTYSCRDDEYIGYADNDDIGERINNLVEQKKFDLYCLEQTGVRRWSIYGHYEKER</sequence>
<comment type="caution">
    <text evidence="2">The sequence shown here is derived from an EMBL/GenBank/DDBJ whole genome shotgun (WGS) entry which is preliminary data.</text>
</comment>
<evidence type="ECO:0000256" key="1">
    <source>
        <dbReference type="SAM" id="Phobius"/>
    </source>
</evidence>
<reference evidence="2 3" key="1">
    <citation type="submission" date="2018-01" db="EMBL/GenBank/DDBJ databases">
        <title>Complete genome sequences of 14 Citrobacter spp. isolated from plant in Canada.</title>
        <authorList>
            <person name="Bhandare S.G."/>
            <person name="Colavecchio A."/>
            <person name="Jeukens J."/>
            <person name="Emond-Rheault J.-G."/>
            <person name="Freschi L."/>
            <person name="Hamel J."/>
            <person name="Kukavica-Ibrulj I."/>
            <person name="Levesque R."/>
            <person name="Goodridge L."/>
        </authorList>
    </citation>
    <scope>NUCLEOTIDE SEQUENCE [LARGE SCALE GENOMIC DNA]</scope>
    <source>
        <strain evidence="2 3">S1285</strain>
    </source>
</reference>
<keyword evidence="1" id="KW-0472">Membrane</keyword>
<organism evidence="2 3">
    <name type="scientific">Citrobacter amalonaticus</name>
    <dbReference type="NCBI Taxonomy" id="35703"/>
    <lineage>
        <taxon>Bacteria</taxon>
        <taxon>Pseudomonadati</taxon>
        <taxon>Pseudomonadota</taxon>
        <taxon>Gammaproteobacteria</taxon>
        <taxon>Enterobacterales</taxon>
        <taxon>Enterobacteriaceae</taxon>
        <taxon>Citrobacter</taxon>
    </lineage>
</organism>
<feature type="transmembrane region" description="Helical" evidence="1">
    <location>
        <begin position="12"/>
        <end position="33"/>
    </location>
</feature>
<keyword evidence="1" id="KW-1133">Transmembrane helix</keyword>
<proteinExistence type="predicted"/>
<evidence type="ECO:0000313" key="2">
    <source>
        <dbReference type="EMBL" id="POU66606.1"/>
    </source>
</evidence>
<accession>A0A2S4RZJ6</accession>
<name>A0A2S4RZJ6_CITAM</name>
<gene>
    <name evidence="2" type="ORF">C3430_07360</name>
</gene>